<dbReference type="OrthoDB" id="3065285at2759"/>
<gene>
    <name evidence="1" type="ORF">H0H81_000369</name>
</gene>
<evidence type="ECO:0000313" key="2">
    <source>
        <dbReference type="Proteomes" id="UP000717328"/>
    </source>
</evidence>
<organism evidence="1 2">
    <name type="scientific">Sphagnurus paluster</name>
    <dbReference type="NCBI Taxonomy" id="117069"/>
    <lineage>
        <taxon>Eukaryota</taxon>
        <taxon>Fungi</taxon>
        <taxon>Dikarya</taxon>
        <taxon>Basidiomycota</taxon>
        <taxon>Agaricomycotina</taxon>
        <taxon>Agaricomycetes</taxon>
        <taxon>Agaricomycetidae</taxon>
        <taxon>Agaricales</taxon>
        <taxon>Tricholomatineae</taxon>
        <taxon>Lyophyllaceae</taxon>
        <taxon>Sphagnurus</taxon>
    </lineage>
</organism>
<keyword evidence="2" id="KW-1185">Reference proteome</keyword>
<reference evidence="1" key="2">
    <citation type="submission" date="2021-10" db="EMBL/GenBank/DDBJ databases">
        <title>Phylogenomics reveals ancestral predisposition of the termite-cultivated fungus Termitomyces towards a domesticated lifestyle.</title>
        <authorList>
            <person name="Auxier B."/>
            <person name="Grum-Grzhimaylo A."/>
            <person name="Cardenas M.E."/>
            <person name="Lodge J.D."/>
            <person name="Laessoe T."/>
            <person name="Pedersen O."/>
            <person name="Smith M.E."/>
            <person name="Kuyper T.W."/>
            <person name="Franco-Molano E.A."/>
            <person name="Baroni T.J."/>
            <person name="Aanen D.K."/>
        </authorList>
    </citation>
    <scope>NUCLEOTIDE SEQUENCE</scope>
    <source>
        <strain evidence="1">D49</strain>
    </source>
</reference>
<reference evidence="1" key="1">
    <citation type="submission" date="2021-02" db="EMBL/GenBank/DDBJ databases">
        <authorList>
            <person name="Nieuwenhuis M."/>
            <person name="Van De Peppel L.J.J."/>
        </authorList>
    </citation>
    <scope>NUCLEOTIDE SEQUENCE</scope>
    <source>
        <strain evidence="1">D49</strain>
    </source>
</reference>
<name>A0A9P7KHV1_9AGAR</name>
<comment type="caution">
    <text evidence="1">The sequence shown here is derived from an EMBL/GenBank/DDBJ whole genome shotgun (WGS) entry which is preliminary data.</text>
</comment>
<dbReference type="EMBL" id="JABCKI010000524">
    <property type="protein sequence ID" value="KAG5650189.1"/>
    <property type="molecule type" value="Genomic_DNA"/>
</dbReference>
<protein>
    <submittedName>
        <fullName evidence="1">Uncharacterized protein</fullName>
    </submittedName>
</protein>
<sequence>MSNTHPPTSRIATEKAWDLFNEQRNQIFKIPILPERITSIIQTQIDSQSSLSPPEDIDTADSKLASIAVSLWRNKNRPSSSDRSTVESVIAQNTASNVRIMDEISGLQFQLNELLEIMKAKTMEKLLNEFRIDQCKTLMAPVRLLPPELLRKIFGYAADYQISIFEGFVLPVPSQINFSRTHPRIPPRLSSLVLMRVVIDSAFDLPELLDGCADLETFALYPATSSTVTPATILQICAAKHFQKLRKFTLAFFIRTAAQAQVIASGFADLLRAWTSAGVWMEGMDMVLYFCLGRHLKDLRKIEMVVEELQDHFRVGEHSYRINNLGFSFFFTVDWFAENDQHTAPLAWLER</sequence>
<dbReference type="AlphaFoldDB" id="A0A9P7KHV1"/>
<accession>A0A9P7KHV1</accession>
<evidence type="ECO:0000313" key="1">
    <source>
        <dbReference type="EMBL" id="KAG5650189.1"/>
    </source>
</evidence>
<dbReference type="Proteomes" id="UP000717328">
    <property type="component" value="Unassembled WGS sequence"/>
</dbReference>
<proteinExistence type="predicted"/>